<feature type="compositionally biased region" description="Basic and acidic residues" evidence="1">
    <location>
        <begin position="7"/>
        <end position="38"/>
    </location>
</feature>
<comment type="caution">
    <text evidence="2">The sequence shown here is derived from an EMBL/GenBank/DDBJ whole genome shotgun (WGS) entry which is preliminary data.</text>
</comment>
<proteinExistence type="predicted"/>
<dbReference type="Proteomes" id="UP000664169">
    <property type="component" value="Unassembled WGS sequence"/>
</dbReference>
<feature type="region of interest" description="Disordered" evidence="1">
    <location>
        <begin position="1"/>
        <end position="59"/>
    </location>
</feature>
<dbReference type="AlphaFoldDB" id="A0A8H3EV23"/>
<keyword evidence="3" id="KW-1185">Reference proteome</keyword>
<reference evidence="2" key="1">
    <citation type="submission" date="2021-03" db="EMBL/GenBank/DDBJ databases">
        <authorList>
            <person name="Tagirdzhanova G."/>
        </authorList>
    </citation>
    <scope>NUCLEOTIDE SEQUENCE</scope>
</reference>
<name>A0A8H3EV23_9LECA</name>
<accession>A0A8H3EV23</accession>
<evidence type="ECO:0000313" key="2">
    <source>
        <dbReference type="EMBL" id="CAF9909411.1"/>
    </source>
</evidence>
<dbReference type="EMBL" id="CAJPDQ010000005">
    <property type="protein sequence ID" value="CAF9909411.1"/>
    <property type="molecule type" value="Genomic_DNA"/>
</dbReference>
<organism evidence="2 3">
    <name type="scientific">Gomphillus americanus</name>
    <dbReference type="NCBI Taxonomy" id="1940652"/>
    <lineage>
        <taxon>Eukaryota</taxon>
        <taxon>Fungi</taxon>
        <taxon>Dikarya</taxon>
        <taxon>Ascomycota</taxon>
        <taxon>Pezizomycotina</taxon>
        <taxon>Lecanoromycetes</taxon>
        <taxon>OSLEUM clade</taxon>
        <taxon>Ostropomycetidae</taxon>
        <taxon>Ostropales</taxon>
        <taxon>Graphidaceae</taxon>
        <taxon>Gomphilloideae</taxon>
        <taxon>Gomphillus</taxon>
    </lineage>
</organism>
<sequence length="59" mass="6719">MSPSPSKEADTEPADHTPENHRQTTGSDDERPDERPDPDNQFTEMDVKEQDRWLPIANG</sequence>
<gene>
    <name evidence="2" type="ORF">GOMPHAMPRED_006748</name>
</gene>
<protein>
    <submittedName>
        <fullName evidence="2">Uncharacterized protein</fullName>
    </submittedName>
</protein>
<evidence type="ECO:0000313" key="3">
    <source>
        <dbReference type="Proteomes" id="UP000664169"/>
    </source>
</evidence>
<evidence type="ECO:0000256" key="1">
    <source>
        <dbReference type="SAM" id="MobiDB-lite"/>
    </source>
</evidence>